<keyword evidence="2" id="KW-1185">Reference proteome</keyword>
<protein>
    <recommendedName>
        <fullName evidence="3">DUF4283 domain-containing protein</fullName>
    </recommendedName>
</protein>
<proteinExistence type="predicted"/>
<evidence type="ECO:0000313" key="2">
    <source>
        <dbReference type="Proteomes" id="UP001459277"/>
    </source>
</evidence>
<evidence type="ECO:0000313" key="1">
    <source>
        <dbReference type="EMBL" id="KAL0005149.1"/>
    </source>
</evidence>
<dbReference type="InterPro" id="IPR040256">
    <property type="entry name" value="At4g02000-like"/>
</dbReference>
<name>A0AAW2D4X8_9ROSI</name>
<organism evidence="1 2">
    <name type="scientific">Lithocarpus litseifolius</name>
    <dbReference type="NCBI Taxonomy" id="425828"/>
    <lineage>
        <taxon>Eukaryota</taxon>
        <taxon>Viridiplantae</taxon>
        <taxon>Streptophyta</taxon>
        <taxon>Embryophyta</taxon>
        <taxon>Tracheophyta</taxon>
        <taxon>Spermatophyta</taxon>
        <taxon>Magnoliopsida</taxon>
        <taxon>eudicotyledons</taxon>
        <taxon>Gunneridae</taxon>
        <taxon>Pentapetalae</taxon>
        <taxon>rosids</taxon>
        <taxon>fabids</taxon>
        <taxon>Fagales</taxon>
        <taxon>Fagaceae</taxon>
        <taxon>Lithocarpus</taxon>
    </lineage>
</organism>
<dbReference type="PANTHER" id="PTHR31286:SF178">
    <property type="entry name" value="DUF4283 DOMAIN-CONTAINING PROTEIN"/>
    <property type="match status" value="1"/>
</dbReference>
<comment type="caution">
    <text evidence="1">The sequence shown here is derived from an EMBL/GenBank/DDBJ whole genome shotgun (WGS) entry which is preliminary data.</text>
</comment>
<dbReference type="AlphaFoldDB" id="A0AAW2D4X8"/>
<evidence type="ECO:0008006" key="3">
    <source>
        <dbReference type="Google" id="ProtNLM"/>
    </source>
</evidence>
<gene>
    <name evidence="1" type="ORF">SO802_012710</name>
</gene>
<dbReference type="PANTHER" id="PTHR31286">
    <property type="entry name" value="GLYCINE-RICH CELL WALL STRUCTURAL PROTEIN 1.8-LIKE"/>
    <property type="match status" value="1"/>
</dbReference>
<sequence length="80" mass="9194">MKSQLLWVLNNDPWCFDDNLLVLQRWEKGMTATSVTFSLLPTWVQVWGLPLDLINEEAGWKIGKGFGHIVEVDNKNFSSD</sequence>
<dbReference type="Proteomes" id="UP001459277">
    <property type="component" value="Unassembled WGS sequence"/>
</dbReference>
<dbReference type="EMBL" id="JAZDWU010000004">
    <property type="protein sequence ID" value="KAL0005149.1"/>
    <property type="molecule type" value="Genomic_DNA"/>
</dbReference>
<reference evidence="1 2" key="1">
    <citation type="submission" date="2024-01" db="EMBL/GenBank/DDBJ databases">
        <title>A telomere-to-telomere, gap-free genome of sweet tea (Lithocarpus litseifolius).</title>
        <authorList>
            <person name="Zhou J."/>
        </authorList>
    </citation>
    <scope>NUCLEOTIDE SEQUENCE [LARGE SCALE GENOMIC DNA]</scope>
    <source>
        <strain evidence="1">Zhou-2022a</strain>
        <tissue evidence="1">Leaf</tissue>
    </source>
</reference>
<accession>A0AAW2D4X8</accession>